<protein>
    <submittedName>
        <fullName evidence="3">DMT family transporter</fullName>
    </submittedName>
</protein>
<evidence type="ECO:0000259" key="2">
    <source>
        <dbReference type="Pfam" id="PF00892"/>
    </source>
</evidence>
<feature type="transmembrane region" description="Helical" evidence="1">
    <location>
        <begin position="121"/>
        <end position="138"/>
    </location>
</feature>
<comment type="caution">
    <text evidence="3">The sequence shown here is derived from an EMBL/GenBank/DDBJ whole genome shotgun (WGS) entry which is preliminary data.</text>
</comment>
<keyword evidence="1" id="KW-1133">Transmembrane helix</keyword>
<dbReference type="EMBL" id="JAYDYW010000019">
    <property type="protein sequence ID" value="MEE1676285.1"/>
    <property type="molecule type" value="Genomic_DNA"/>
</dbReference>
<feature type="transmembrane region" description="Helical" evidence="1">
    <location>
        <begin position="175"/>
        <end position="195"/>
    </location>
</feature>
<feature type="transmembrane region" description="Helical" evidence="1">
    <location>
        <begin position="201"/>
        <end position="224"/>
    </location>
</feature>
<feature type="transmembrane region" description="Helical" evidence="1">
    <location>
        <begin position="231"/>
        <end position="251"/>
    </location>
</feature>
<evidence type="ECO:0000256" key="1">
    <source>
        <dbReference type="SAM" id="Phobius"/>
    </source>
</evidence>
<feature type="domain" description="EamA" evidence="2">
    <location>
        <begin position="144"/>
        <end position="271"/>
    </location>
</feature>
<keyword evidence="1" id="KW-0812">Transmembrane</keyword>
<evidence type="ECO:0000313" key="3">
    <source>
        <dbReference type="EMBL" id="MEE1676285.1"/>
    </source>
</evidence>
<dbReference type="PANTHER" id="PTHR22911:SF103">
    <property type="entry name" value="BLR2811 PROTEIN"/>
    <property type="match status" value="1"/>
</dbReference>
<dbReference type="InterPro" id="IPR037185">
    <property type="entry name" value="EmrE-like"/>
</dbReference>
<dbReference type="PANTHER" id="PTHR22911">
    <property type="entry name" value="ACYL-MALONYL CONDENSING ENZYME-RELATED"/>
    <property type="match status" value="1"/>
</dbReference>
<dbReference type="SUPFAM" id="SSF103481">
    <property type="entry name" value="Multidrug resistance efflux transporter EmrE"/>
    <property type="match status" value="2"/>
</dbReference>
<reference evidence="3 4" key="2">
    <citation type="submission" date="2023-12" db="EMBL/GenBank/DDBJ databases">
        <authorList>
            <consortium name="Cladostephus spongiosus"/>
            <person name="Lorente B."/>
            <person name="Cabral C."/>
            <person name="Frias J."/>
            <person name="Faria J."/>
            <person name="Toubarro D."/>
        </authorList>
    </citation>
    <scope>NUCLEOTIDE SEQUENCE [LARGE SCALE GENOMIC DNA]</scope>
    <source>
        <strain evidence="3 4">ZMCS4</strain>
    </source>
</reference>
<name>A0ABU7GCT4_9ALTE</name>
<feature type="transmembrane region" description="Helical" evidence="1">
    <location>
        <begin position="144"/>
        <end position="163"/>
    </location>
</feature>
<accession>A0ABU7GCT4</accession>
<reference evidence="4" key="1">
    <citation type="submission" date="2023-07" db="EMBL/GenBank/DDBJ databases">
        <title>Draft genome sequence of Agarivorans aestuarii strain ZMCS4, a CAZymes producing bacteria isolated from the marine brown algae Clodostephus spongiosus.</title>
        <authorList>
            <person name="Lorente B."/>
            <person name="Cabral C."/>
            <person name="Frias J."/>
            <person name="Faria J."/>
            <person name="Toubarro D."/>
        </authorList>
    </citation>
    <scope>NUCLEOTIDE SEQUENCE [LARGE SCALE GENOMIC DNA]</scope>
    <source>
        <strain evidence="4">ZMCS4</strain>
    </source>
</reference>
<evidence type="ECO:0000313" key="4">
    <source>
        <dbReference type="Proteomes" id="UP001310248"/>
    </source>
</evidence>
<proteinExistence type="predicted"/>
<feature type="transmembrane region" description="Helical" evidence="1">
    <location>
        <begin position="257"/>
        <end position="276"/>
    </location>
</feature>
<keyword evidence="4" id="KW-1185">Reference proteome</keyword>
<feature type="transmembrane region" description="Helical" evidence="1">
    <location>
        <begin position="6"/>
        <end position="27"/>
    </location>
</feature>
<dbReference type="Pfam" id="PF00892">
    <property type="entry name" value="EamA"/>
    <property type="match status" value="2"/>
</dbReference>
<dbReference type="Proteomes" id="UP001310248">
    <property type="component" value="Unassembled WGS sequence"/>
</dbReference>
<dbReference type="RefSeq" id="WP_329776969.1">
    <property type="nucleotide sequence ID" value="NZ_JAYDYW010000019.1"/>
</dbReference>
<keyword evidence="1" id="KW-0472">Membrane</keyword>
<feature type="domain" description="EamA" evidence="2">
    <location>
        <begin position="9"/>
        <end position="137"/>
    </location>
</feature>
<dbReference type="InterPro" id="IPR000620">
    <property type="entry name" value="EamA_dom"/>
</dbReference>
<organism evidence="3 4">
    <name type="scientific">Agarivorans aestuarii</name>
    <dbReference type="NCBI Taxonomy" id="1563703"/>
    <lineage>
        <taxon>Bacteria</taxon>
        <taxon>Pseudomonadati</taxon>
        <taxon>Pseudomonadota</taxon>
        <taxon>Gammaproteobacteria</taxon>
        <taxon>Alteromonadales</taxon>
        <taxon>Alteromonadaceae</taxon>
        <taxon>Agarivorans</taxon>
    </lineage>
</organism>
<gene>
    <name evidence="3" type="ORF">SNR37_001617</name>
</gene>
<sequence>MRNNSTFIAIVILVVANQIAVLSDALMKVAGEQASVFEILLYRQLSTLLLLLPLFIFTKQKLPQKPLVHVVRGHLWLAGSGCMVVALIALPLATANALFYAAPIMMLPLGMWLHKSPINRTQVMAAFIGFIGVLVIIRPTEFNWGAIAALGTALTLALSNLTVKYIPKQESVVTSLFWTNLMVVPATLVLAWPQLQSFNWSLLYLAGGSSLFILFLHAGSVIAYKSANANSIASAEYTGLIGAAIFGWLFFSEMPDWLTWLGAALIVVPLILQSPLPKQLLSWKQRLNRKRLKRSTSDMGL</sequence>
<feature type="transmembrane region" description="Helical" evidence="1">
    <location>
        <begin position="77"/>
        <end position="100"/>
    </location>
</feature>
<feature type="transmembrane region" description="Helical" evidence="1">
    <location>
        <begin position="39"/>
        <end position="57"/>
    </location>
</feature>